<proteinExistence type="predicted"/>
<evidence type="ECO:0000256" key="3">
    <source>
        <dbReference type="SAM" id="MobiDB-lite"/>
    </source>
</evidence>
<dbReference type="PANTHER" id="PTHR14398:SF0">
    <property type="entry name" value="ZINC FINGER PROTEIN SWM"/>
    <property type="match status" value="1"/>
</dbReference>
<feature type="compositionally biased region" description="Basic and acidic residues" evidence="3">
    <location>
        <begin position="505"/>
        <end position="514"/>
    </location>
</feature>
<keyword evidence="6" id="KW-1185">Reference proteome</keyword>
<dbReference type="InterPro" id="IPR012677">
    <property type="entry name" value="Nucleotide-bd_a/b_plait_sf"/>
</dbReference>
<dbReference type="Gene3D" id="3.30.70.330">
    <property type="match status" value="2"/>
</dbReference>
<comment type="caution">
    <text evidence="5">The sequence shown here is derived from an EMBL/GenBank/DDBJ whole genome shotgun (WGS) entry which is preliminary data.</text>
</comment>
<name>A0AAW2ZJS4_9EUKA</name>
<dbReference type="InterPro" id="IPR035979">
    <property type="entry name" value="RBD_domain_sf"/>
</dbReference>
<evidence type="ECO:0000313" key="5">
    <source>
        <dbReference type="EMBL" id="KAL0489639.1"/>
    </source>
</evidence>
<dbReference type="EMBL" id="JAOPGA020001582">
    <property type="protein sequence ID" value="KAL0489639.1"/>
    <property type="molecule type" value="Genomic_DNA"/>
</dbReference>
<evidence type="ECO:0000256" key="2">
    <source>
        <dbReference type="PROSITE-ProRule" id="PRU00176"/>
    </source>
</evidence>
<organism evidence="5 6">
    <name type="scientific">Acrasis kona</name>
    <dbReference type="NCBI Taxonomy" id="1008807"/>
    <lineage>
        <taxon>Eukaryota</taxon>
        <taxon>Discoba</taxon>
        <taxon>Heterolobosea</taxon>
        <taxon>Tetramitia</taxon>
        <taxon>Eutetramitia</taxon>
        <taxon>Acrasidae</taxon>
        <taxon>Acrasis</taxon>
    </lineage>
</organism>
<dbReference type="SUPFAM" id="SSF54928">
    <property type="entry name" value="RNA-binding domain, RBD"/>
    <property type="match status" value="1"/>
</dbReference>
<feature type="domain" description="RRM" evidence="4">
    <location>
        <begin position="288"/>
        <end position="365"/>
    </location>
</feature>
<reference evidence="5 6" key="1">
    <citation type="submission" date="2024-03" db="EMBL/GenBank/DDBJ databases">
        <title>The Acrasis kona genome and developmental transcriptomes reveal deep origins of eukaryotic multicellular pathways.</title>
        <authorList>
            <person name="Sheikh S."/>
            <person name="Fu C.-J."/>
            <person name="Brown M.W."/>
            <person name="Baldauf S.L."/>
        </authorList>
    </citation>
    <scope>NUCLEOTIDE SEQUENCE [LARGE SCALE GENOMIC DNA]</scope>
    <source>
        <strain evidence="5 6">ATCC MYA-3509</strain>
    </source>
</reference>
<protein>
    <recommendedName>
        <fullName evidence="4">RRM domain-containing protein</fullName>
    </recommendedName>
</protein>
<feature type="compositionally biased region" description="Basic and acidic residues" evidence="3">
    <location>
        <begin position="126"/>
        <end position="139"/>
    </location>
</feature>
<feature type="region of interest" description="Disordered" evidence="3">
    <location>
        <begin position="656"/>
        <end position="685"/>
    </location>
</feature>
<feature type="compositionally biased region" description="Polar residues" evidence="3">
    <location>
        <begin position="485"/>
        <end position="504"/>
    </location>
</feature>
<evidence type="ECO:0000313" key="6">
    <source>
        <dbReference type="Proteomes" id="UP001431209"/>
    </source>
</evidence>
<feature type="compositionally biased region" description="Gly residues" evidence="3">
    <location>
        <begin position="542"/>
        <end position="552"/>
    </location>
</feature>
<dbReference type="InterPro" id="IPR045137">
    <property type="entry name" value="RBM26/27"/>
</dbReference>
<sequence length="685" mass="77334">MNRSSMSDSNKRKHDAISSSSTNHRHRSRSPDRDESYSKRYRRSDYNQDGHDPRNTARPSRNDREYSPDDERRHSRGGNDYYAAREYNDRRERRDDYNDYRTSSRHYKNEQGNDSYSDSKSIKHQQPSERIVEETHVDLNQDSSPLPDLNAMNEETDDAPQQTFSPRRNNRGRGRGGGDYDSNYRGRGSRGRGASRGRGGYNYREYDPEDPGMNDSSHDDQQQSGRGRGNSRGMGRGRGRGGFHRNHYNQHEKVNGVQMKNSQGTPILVLRNDYFENKDIIDKLPVKNTLFVSNLPKEECPDADAILNKLHQHFIKFGELKNILVRFDKLQAYVQFEKSDDGHKAVTSPDAVMNNRFVLVDWCRESQNKRPGLIIPGQKTIPIPEPPPVVIPTNTIATAQAALLEQRQKQEKLKTIAEINKKKEEMLKGQLSNMNQMMEMLAKMPDGEEKARFAARIKTLAQSVDQSLQEQKENVERTKAVSTVVQENQSNNAGSSPPSTTTNGHGHEQGDVDSNKPNVIGSPRGRGRGRGGASLRGRGGKLRGGASMGGAGKLTLDNRTSTVVINNIPAHKKTTEAIKSHFEPLGITIDQISFEEPNFAIIKFSNRAFAERAITQGKMMDGVQLSMQWKNQPRVQKEEEAAAPILEDFDDVKNDYVEMYSDEEDNNNAGDAGGVDLTSDHSWKR</sequence>
<dbReference type="GO" id="GO:0005634">
    <property type="term" value="C:nucleus"/>
    <property type="evidence" value="ECO:0007669"/>
    <property type="project" value="TreeGrafter"/>
</dbReference>
<keyword evidence="1 2" id="KW-0694">RNA-binding</keyword>
<dbReference type="InterPro" id="IPR000504">
    <property type="entry name" value="RRM_dom"/>
</dbReference>
<feature type="region of interest" description="Disordered" evidence="3">
    <location>
        <begin position="1"/>
        <end position="243"/>
    </location>
</feature>
<dbReference type="PROSITE" id="PS50102">
    <property type="entry name" value="RRM"/>
    <property type="match status" value="2"/>
</dbReference>
<dbReference type="GO" id="GO:0003723">
    <property type="term" value="F:RNA binding"/>
    <property type="evidence" value="ECO:0007669"/>
    <property type="project" value="UniProtKB-UniRule"/>
</dbReference>
<feature type="compositionally biased region" description="Basic and acidic residues" evidence="3">
    <location>
        <begin position="86"/>
        <end position="99"/>
    </location>
</feature>
<evidence type="ECO:0000259" key="4">
    <source>
        <dbReference type="PROSITE" id="PS50102"/>
    </source>
</evidence>
<dbReference type="SMART" id="SM00360">
    <property type="entry name" value="RRM"/>
    <property type="match status" value="2"/>
</dbReference>
<dbReference type="Pfam" id="PF00076">
    <property type="entry name" value="RRM_1"/>
    <property type="match status" value="1"/>
</dbReference>
<dbReference type="PANTHER" id="PTHR14398">
    <property type="entry name" value="RNA RECOGNITION RRM/RNP DOMAIN"/>
    <property type="match status" value="1"/>
</dbReference>
<evidence type="ECO:0000256" key="1">
    <source>
        <dbReference type="ARBA" id="ARBA00022884"/>
    </source>
</evidence>
<gene>
    <name evidence="5" type="ORF">AKO1_010541</name>
</gene>
<feature type="domain" description="RRM" evidence="4">
    <location>
        <begin position="561"/>
        <end position="632"/>
    </location>
</feature>
<feature type="region of interest" description="Disordered" evidence="3">
    <location>
        <begin position="485"/>
        <end position="554"/>
    </location>
</feature>
<accession>A0AAW2ZJS4</accession>
<dbReference type="Proteomes" id="UP001431209">
    <property type="component" value="Unassembled WGS sequence"/>
</dbReference>
<dbReference type="AlphaFoldDB" id="A0AAW2ZJS4"/>
<feature type="compositionally biased region" description="Basic and acidic residues" evidence="3">
    <location>
        <begin position="29"/>
        <end position="73"/>
    </location>
</feature>
<feature type="compositionally biased region" description="Polar residues" evidence="3">
    <location>
        <begin position="110"/>
        <end position="119"/>
    </location>
</feature>